<keyword evidence="1" id="KW-0812">Transmembrane</keyword>
<organism evidence="2 3">
    <name type="scientific">Sphaerisporangium rhizosphaerae</name>
    <dbReference type="NCBI Taxonomy" id="2269375"/>
    <lineage>
        <taxon>Bacteria</taxon>
        <taxon>Bacillati</taxon>
        <taxon>Actinomycetota</taxon>
        <taxon>Actinomycetes</taxon>
        <taxon>Streptosporangiales</taxon>
        <taxon>Streptosporangiaceae</taxon>
        <taxon>Sphaerisporangium</taxon>
    </lineage>
</organism>
<evidence type="ECO:0000313" key="2">
    <source>
        <dbReference type="EMBL" id="MFC7384808.1"/>
    </source>
</evidence>
<accession>A0ABW2P582</accession>
<dbReference type="Proteomes" id="UP001596496">
    <property type="component" value="Unassembled WGS sequence"/>
</dbReference>
<keyword evidence="3" id="KW-1185">Reference proteome</keyword>
<reference evidence="3" key="1">
    <citation type="journal article" date="2019" name="Int. J. Syst. Evol. Microbiol.">
        <title>The Global Catalogue of Microorganisms (GCM) 10K type strain sequencing project: providing services to taxonomists for standard genome sequencing and annotation.</title>
        <authorList>
            <consortium name="The Broad Institute Genomics Platform"/>
            <consortium name="The Broad Institute Genome Sequencing Center for Infectious Disease"/>
            <person name="Wu L."/>
            <person name="Ma J."/>
        </authorList>
    </citation>
    <scope>NUCLEOTIDE SEQUENCE [LARGE SCALE GENOMIC DNA]</scope>
    <source>
        <strain evidence="3">CECT 7649</strain>
    </source>
</reference>
<comment type="caution">
    <text evidence="2">The sequence shown here is derived from an EMBL/GenBank/DDBJ whole genome shotgun (WGS) entry which is preliminary data.</text>
</comment>
<feature type="transmembrane region" description="Helical" evidence="1">
    <location>
        <begin position="90"/>
        <end position="106"/>
    </location>
</feature>
<name>A0ABW2P582_9ACTN</name>
<dbReference type="EMBL" id="JBHTCG010000014">
    <property type="protein sequence ID" value="MFC7384808.1"/>
    <property type="molecule type" value="Genomic_DNA"/>
</dbReference>
<evidence type="ECO:0000256" key="1">
    <source>
        <dbReference type="SAM" id="Phobius"/>
    </source>
</evidence>
<feature type="transmembrane region" description="Helical" evidence="1">
    <location>
        <begin position="37"/>
        <end position="56"/>
    </location>
</feature>
<feature type="transmembrane region" description="Helical" evidence="1">
    <location>
        <begin position="65"/>
        <end position="84"/>
    </location>
</feature>
<proteinExistence type="predicted"/>
<gene>
    <name evidence="2" type="ORF">ACFQSB_21530</name>
</gene>
<sequence>MFVRVAITLQTLVLFVQTITAGLLLSLPGGHTFHSAGAYTMFTVGVINVAGTILAWRPGGGSPRPILQTAGFLGLTLAQVALGIAHLKTLHVPLGALMFGISLVQLSQAWSGHRTRATSAT</sequence>
<keyword evidence="1" id="KW-0472">Membrane</keyword>
<evidence type="ECO:0000313" key="3">
    <source>
        <dbReference type="Proteomes" id="UP001596496"/>
    </source>
</evidence>
<dbReference type="RefSeq" id="WP_380828655.1">
    <property type="nucleotide sequence ID" value="NZ_JBHTCG010000014.1"/>
</dbReference>
<keyword evidence="1" id="KW-1133">Transmembrane helix</keyword>
<protein>
    <submittedName>
        <fullName evidence="2">Uncharacterized protein</fullName>
    </submittedName>
</protein>